<accession>A0ABW8XW03</accession>
<keyword evidence="1" id="KW-1133">Transmembrane helix</keyword>
<keyword evidence="1" id="KW-0472">Membrane</keyword>
<feature type="transmembrane region" description="Helical" evidence="1">
    <location>
        <begin position="54"/>
        <end position="74"/>
    </location>
</feature>
<sequence>MHSEKNSAHTEQYFKIVRQKLRFNSVFFLTGLLTVSMCGFFWLNTDSFFSLNSIPLFAIVLIINGSSETFFSIINKNNFESWGLLLQSGIYAVLVGILFLLIPFESINVQVVILLYLFLAAIFNLIFTGALKQYGMVNWNSFITLNKIVVVISLFTLIFEIKDFEETDLLLYITLICFGFSKVLLGRGFSELNTFNEKISWSIYHKIDVIKNEYFKSLERNWDAERDLYI</sequence>
<evidence type="ECO:0000313" key="3">
    <source>
        <dbReference type="Proteomes" id="UP001629260"/>
    </source>
</evidence>
<feature type="transmembrane region" description="Helical" evidence="1">
    <location>
        <begin position="139"/>
        <end position="158"/>
    </location>
</feature>
<dbReference type="RefSeq" id="WP_408082272.1">
    <property type="nucleotide sequence ID" value="NZ_JBELQA010000007.1"/>
</dbReference>
<feature type="transmembrane region" description="Helical" evidence="1">
    <location>
        <begin position="81"/>
        <end position="101"/>
    </location>
</feature>
<evidence type="ECO:0000256" key="1">
    <source>
        <dbReference type="SAM" id="Phobius"/>
    </source>
</evidence>
<protein>
    <submittedName>
        <fullName evidence="2">Uncharacterized protein</fullName>
    </submittedName>
</protein>
<organism evidence="2 3">
    <name type="scientific">Flavobacterium plantiphilum</name>
    <dbReference type="NCBI Taxonomy" id="3163297"/>
    <lineage>
        <taxon>Bacteria</taxon>
        <taxon>Pseudomonadati</taxon>
        <taxon>Bacteroidota</taxon>
        <taxon>Flavobacteriia</taxon>
        <taxon>Flavobacteriales</taxon>
        <taxon>Flavobacteriaceae</taxon>
        <taxon>Flavobacterium</taxon>
    </lineage>
</organism>
<dbReference type="Proteomes" id="UP001629260">
    <property type="component" value="Unassembled WGS sequence"/>
</dbReference>
<feature type="transmembrane region" description="Helical" evidence="1">
    <location>
        <begin position="170"/>
        <end position="189"/>
    </location>
</feature>
<dbReference type="EMBL" id="JBELQA010000007">
    <property type="protein sequence ID" value="MFL9831805.1"/>
    <property type="molecule type" value="Genomic_DNA"/>
</dbReference>
<comment type="caution">
    <text evidence="2">The sequence shown here is derived from an EMBL/GenBank/DDBJ whole genome shotgun (WGS) entry which is preliminary data.</text>
</comment>
<keyword evidence="1" id="KW-0812">Transmembrane</keyword>
<proteinExistence type="predicted"/>
<gene>
    <name evidence="2" type="ORF">ABS764_13195</name>
</gene>
<feature type="transmembrane region" description="Helical" evidence="1">
    <location>
        <begin position="21"/>
        <end position="42"/>
    </location>
</feature>
<reference evidence="2 3" key="1">
    <citation type="submission" date="2024-06" db="EMBL/GenBank/DDBJ databases">
        <authorList>
            <person name="Kaempfer P."/>
            <person name="Viver T."/>
        </authorList>
    </citation>
    <scope>NUCLEOTIDE SEQUENCE [LARGE SCALE GENOMIC DNA]</scope>
    <source>
        <strain evidence="2 3">ST-87</strain>
    </source>
</reference>
<keyword evidence="3" id="KW-1185">Reference proteome</keyword>
<evidence type="ECO:0000313" key="2">
    <source>
        <dbReference type="EMBL" id="MFL9831805.1"/>
    </source>
</evidence>
<name>A0ABW8XW03_9FLAO</name>
<feature type="transmembrane region" description="Helical" evidence="1">
    <location>
        <begin position="107"/>
        <end position="127"/>
    </location>
</feature>